<dbReference type="Proteomes" id="UP000268093">
    <property type="component" value="Unassembled WGS sequence"/>
</dbReference>
<proteinExistence type="predicted"/>
<organism evidence="1 2">
    <name type="scientific">Jimgerdemannia flammicorona</name>
    <dbReference type="NCBI Taxonomy" id="994334"/>
    <lineage>
        <taxon>Eukaryota</taxon>
        <taxon>Fungi</taxon>
        <taxon>Fungi incertae sedis</taxon>
        <taxon>Mucoromycota</taxon>
        <taxon>Mucoromycotina</taxon>
        <taxon>Endogonomycetes</taxon>
        <taxon>Endogonales</taxon>
        <taxon>Endogonaceae</taxon>
        <taxon>Jimgerdemannia</taxon>
    </lineage>
</organism>
<reference evidence="1 2" key="1">
    <citation type="journal article" date="2018" name="New Phytol.">
        <title>Phylogenomics of Endogonaceae and evolution of mycorrhizas within Mucoromycota.</title>
        <authorList>
            <person name="Chang Y."/>
            <person name="Desiro A."/>
            <person name="Na H."/>
            <person name="Sandor L."/>
            <person name="Lipzen A."/>
            <person name="Clum A."/>
            <person name="Barry K."/>
            <person name="Grigoriev I.V."/>
            <person name="Martin F.M."/>
            <person name="Stajich J.E."/>
            <person name="Smith M.E."/>
            <person name="Bonito G."/>
            <person name="Spatafora J.W."/>
        </authorList>
    </citation>
    <scope>NUCLEOTIDE SEQUENCE [LARGE SCALE GENOMIC DNA]</scope>
    <source>
        <strain evidence="1 2">GMNB39</strain>
    </source>
</reference>
<dbReference type="AlphaFoldDB" id="A0A433CYJ9"/>
<evidence type="ECO:0000313" key="1">
    <source>
        <dbReference type="EMBL" id="RUP43641.1"/>
    </source>
</evidence>
<dbReference type="EMBL" id="RBNI01010574">
    <property type="protein sequence ID" value="RUP43641.1"/>
    <property type="molecule type" value="Genomic_DNA"/>
</dbReference>
<gene>
    <name evidence="1" type="ORF">BC936DRAFT_136910</name>
</gene>
<protein>
    <submittedName>
        <fullName evidence="1">Uncharacterized protein</fullName>
    </submittedName>
</protein>
<sequence>MSLRTLSARMVRSYMPKHTRAVPFALYRYYASAYRLFRLSTAQVLEHVCRRVTCHPSDLPLSKNSETQRQVAYPQPNGARLHIHLCTRSLTD</sequence>
<comment type="caution">
    <text evidence="1">The sequence shown here is derived from an EMBL/GenBank/DDBJ whole genome shotgun (WGS) entry which is preliminary data.</text>
</comment>
<keyword evidence="2" id="KW-1185">Reference proteome</keyword>
<name>A0A433CYJ9_9FUNG</name>
<evidence type="ECO:0000313" key="2">
    <source>
        <dbReference type="Proteomes" id="UP000268093"/>
    </source>
</evidence>
<accession>A0A433CYJ9</accession>